<comment type="caution">
    <text evidence="6">The sequence shown here is derived from an EMBL/GenBank/DDBJ whole genome shotgun (WGS) entry which is preliminary data.</text>
</comment>
<dbReference type="CDD" id="cd00067">
    <property type="entry name" value="GAL4"/>
    <property type="match status" value="1"/>
</dbReference>
<dbReference type="GO" id="GO:0003677">
    <property type="term" value="F:DNA binding"/>
    <property type="evidence" value="ECO:0007669"/>
    <property type="project" value="InterPro"/>
</dbReference>
<dbReference type="InterPro" id="IPR036864">
    <property type="entry name" value="Zn2-C6_fun-type_DNA-bd_sf"/>
</dbReference>
<reference evidence="6" key="1">
    <citation type="journal article" date="2020" name="BMC Genomics">
        <title>Correction to: Identification and distribution of gene clusters required for synthesis of sphingolipid metabolism inhibitors in diverse species of the filamentous fungus Fusarium.</title>
        <authorList>
            <person name="Kim H.S."/>
            <person name="Lohmar J.M."/>
            <person name="Busman M."/>
            <person name="Brown D.W."/>
            <person name="Naumann T.A."/>
            <person name="Divon H.H."/>
            <person name="Lysoe E."/>
            <person name="Uhlig S."/>
            <person name="Proctor R.H."/>
        </authorList>
    </citation>
    <scope>NUCLEOTIDE SEQUENCE</scope>
    <source>
        <strain evidence="6">NRRL 22465</strain>
    </source>
</reference>
<accession>A0A8H4XIC7</accession>
<dbReference type="PANTHER" id="PTHR31001:SF50">
    <property type="entry name" value="ZN(II)2CYS6 TRANSCRIPTION FACTOR (EUROFUNG)"/>
    <property type="match status" value="1"/>
</dbReference>
<dbReference type="Pfam" id="PF04082">
    <property type="entry name" value="Fungal_trans"/>
    <property type="match status" value="1"/>
</dbReference>
<reference evidence="6" key="2">
    <citation type="submission" date="2020-05" db="EMBL/GenBank/DDBJ databases">
        <authorList>
            <person name="Kim H.-S."/>
            <person name="Proctor R.H."/>
            <person name="Brown D.W."/>
        </authorList>
    </citation>
    <scope>NUCLEOTIDE SEQUENCE</scope>
    <source>
        <strain evidence="6">NRRL 22465</strain>
    </source>
</reference>
<evidence type="ECO:0000259" key="5">
    <source>
        <dbReference type="PROSITE" id="PS50048"/>
    </source>
</evidence>
<keyword evidence="7" id="KW-1185">Reference proteome</keyword>
<dbReference type="SMART" id="SM00066">
    <property type="entry name" value="GAL4"/>
    <property type="match status" value="1"/>
</dbReference>
<keyword evidence="2" id="KW-0479">Metal-binding</keyword>
<name>A0A8H4XIC7_9HYPO</name>
<dbReference type="PANTHER" id="PTHR31001">
    <property type="entry name" value="UNCHARACTERIZED TRANSCRIPTIONAL REGULATORY PROTEIN"/>
    <property type="match status" value="1"/>
</dbReference>
<dbReference type="Proteomes" id="UP000635477">
    <property type="component" value="Unassembled WGS sequence"/>
</dbReference>
<dbReference type="SMART" id="SM00906">
    <property type="entry name" value="Fungal_trans"/>
    <property type="match status" value="1"/>
</dbReference>
<feature type="region of interest" description="Disordered" evidence="4">
    <location>
        <begin position="158"/>
        <end position="236"/>
    </location>
</feature>
<dbReference type="GO" id="GO:0000981">
    <property type="term" value="F:DNA-binding transcription factor activity, RNA polymerase II-specific"/>
    <property type="evidence" value="ECO:0007669"/>
    <property type="project" value="InterPro"/>
</dbReference>
<comment type="subcellular location">
    <subcellularLocation>
        <location evidence="1">Nucleus</location>
    </subcellularLocation>
</comment>
<feature type="region of interest" description="Disordered" evidence="4">
    <location>
        <begin position="270"/>
        <end position="292"/>
    </location>
</feature>
<dbReference type="PROSITE" id="PS50048">
    <property type="entry name" value="ZN2_CY6_FUNGAL_2"/>
    <property type="match status" value="1"/>
</dbReference>
<dbReference type="InterPro" id="IPR050613">
    <property type="entry name" value="Sec_Metabolite_Reg"/>
</dbReference>
<dbReference type="InterPro" id="IPR007219">
    <property type="entry name" value="XnlR_reg_dom"/>
</dbReference>
<feature type="compositionally biased region" description="Low complexity" evidence="4">
    <location>
        <begin position="112"/>
        <end position="130"/>
    </location>
</feature>
<dbReference type="EMBL" id="JABEYC010000618">
    <property type="protein sequence ID" value="KAF4975659.1"/>
    <property type="molecule type" value="Genomic_DNA"/>
</dbReference>
<evidence type="ECO:0000256" key="2">
    <source>
        <dbReference type="ARBA" id="ARBA00022723"/>
    </source>
</evidence>
<dbReference type="OrthoDB" id="3989227at2759"/>
<evidence type="ECO:0000313" key="6">
    <source>
        <dbReference type="EMBL" id="KAF4975659.1"/>
    </source>
</evidence>
<feature type="region of interest" description="Disordered" evidence="4">
    <location>
        <begin position="110"/>
        <end position="138"/>
    </location>
</feature>
<dbReference type="SUPFAM" id="SSF57701">
    <property type="entry name" value="Zn2/Cys6 DNA-binding domain"/>
    <property type="match status" value="1"/>
</dbReference>
<feature type="compositionally biased region" description="Acidic residues" evidence="4">
    <location>
        <begin position="273"/>
        <end position="284"/>
    </location>
</feature>
<feature type="compositionally biased region" description="Polar residues" evidence="4">
    <location>
        <begin position="24"/>
        <end position="73"/>
    </location>
</feature>
<proteinExistence type="predicted"/>
<dbReference type="InterPro" id="IPR001138">
    <property type="entry name" value="Zn2Cys6_DnaBD"/>
</dbReference>
<gene>
    <name evidence="6" type="ORF">FZEAL_7594</name>
</gene>
<sequence length="968" mass="107226">MSSYMEGLALGYNFNTVPEGADSAQPSTASPPSNNQHQESATTSQRPSSQGNVTVYQTTGPDAHSSPIQQPGSGTPAVNPRSCVTCRRRKVRCDKQMPCSNCRRAQIPCVFPAPGRAPRQPRQRDPNAAPKNSSQREIELMKRLRKLEGIVEDLSGQIEVESGGKGPSSAGSPDVVHGAQPSANDRPATLPPRYPSGASSHAGILGPSGESPRESEAASDQSEATRKQLPQKFGRLVLNDQSGSRRYVSNGFWAKLNDELDSIREETQKLTDEDFDDSDYEDTPDNSPATAVPAADHHAFILGYRSADVNLDKCRPLASHIPFLWSVYQENVEPLIKVLHIPSMEPIFRDARRNHEQLSPGNEALVWAIYYAAITSLEPDEVQANLGLSKVDVLGQYRFAVEQALSKANFLNSSDTSIIRAFVIFLVVVRRQDESRFCWSLTGLVVHLAQGMGLHRDGSHFGLSPFETEMRRRLWWSLLVLDLRSADELGTDLIIGDTFYDTQMPSNLNDADIGPETTEFPDPREGRSDSAVTLVRYEICSLSRRLVRASSASASFCPKGIPMNISSLEDRERMLIDVYQRVEHKFLKHVSGDTNPLYWMVAIVARLIMAKMTLVVYQPMLFPGADGDLSEEARQRVYVAAIEIIEYNHILNTDQRCKQYKWLLQTYTNWHAMAYFLIESCRRPWTALVERGWQALNGYEGHPAEYVRTADYTSVILPLRKLYFRAGKHRAAEISRLRGNPEEACNLDLKERLNPAQGRFGPGPGGEDNKMERTRESWRFLMRPDGSNAPISTRAEMGPIAPPAMLQPAAAAAPSQSRPRTPAANQVPANIDLSDSAMGLMNELMTSSSSFPMTSFWPLNDLGSAELKAATVTGPGATPVTTAAQLPQQQPAQFGNMGQQFPQQLMQLPKDDNPPPYLWSDSFTAMNTSFDNTGGDDVDMLGDDFNWQDWSQSIRGLEMESTQGPGGW</sequence>
<evidence type="ECO:0000256" key="4">
    <source>
        <dbReference type="SAM" id="MobiDB-lite"/>
    </source>
</evidence>
<evidence type="ECO:0000256" key="3">
    <source>
        <dbReference type="ARBA" id="ARBA00023242"/>
    </source>
</evidence>
<evidence type="ECO:0000256" key="1">
    <source>
        <dbReference type="ARBA" id="ARBA00004123"/>
    </source>
</evidence>
<evidence type="ECO:0000313" key="7">
    <source>
        <dbReference type="Proteomes" id="UP000635477"/>
    </source>
</evidence>
<organism evidence="6 7">
    <name type="scientific">Fusarium zealandicum</name>
    <dbReference type="NCBI Taxonomy" id="1053134"/>
    <lineage>
        <taxon>Eukaryota</taxon>
        <taxon>Fungi</taxon>
        <taxon>Dikarya</taxon>
        <taxon>Ascomycota</taxon>
        <taxon>Pezizomycotina</taxon>
        <taxon>Sordariomycetes</taxon>
        <taxon>Hypocreomycetidae</taxon>
        <taxon>Hypocreales</taxon>
        <taxon>Nectriaceae</taxon>
        <taxon>Fusarium</taxon>
        <taxon>Fusarium staphyleae species complex</taxon>
    </lineage>
</organism>
<dbReference type="AlphaFoldDB" id="A0A8H4XIC7"/>
<feature type="domain" description="Zn(2)-C6 fungal-type" evidence="5">
    <location>
        <begin position="82"/>
        <end position="111"/>
    </location>
</feature>
<dbReference type="CDD" id="cd12148">
    <property type="entry name" value="fungal_TF_MHR"/>
    <property type="match status" value="1"/>
</dbReference>
<dbReference type="GO" id="GO:0008270">
    <property type="term" value="F:zinc ion binding"/>
    <property type="evidence" value="ECO:0007669"/>
    <property type="project" value="InterPro"/>
</dbReference>
<feature type="region of interest" description="Disordered" evidence="4">
    <location>
        <begin position="14"/>
        <end position="81"/>
    </location>
</feature>
<dbReference type="GO" id="GO:0005634">
    <property type="term" value="C:nucleus"/>
    <property type="evidence" value="ECO:0007669"/>
    <property type="project" value="UniProtKB-SubCell"/>
</dbReference>
<dbReference type="Pfam" id="PF00172">
    <property type="entry name" value="Zn_clus"/>
    <property type="match status" value="1"/>
</dbReference>
<dbReference type="PROSITE" id="PS00463">
    <property type="entry name" value="ZN2_CY6_FUNGAL_1"/>
    <property type="match status" value="1"/>
</dbReference>
<keyword evidence="3" id="KW-0539">Nucleus</keyword>
<dbReference type="Gene3D" id="4.10.240.10">
    <property type="entry name" value="Zn(2)-C6 fungal-type DNA-binding domain"/>
    <property type="match status" value="1"/>
</dbReference>
<protein>
    <recommendedName>
        <fullName evidence="5">Zn(2)-C6 fungal-type domain-containing protein</fullName>
    </recommendedName>
</protein>
<dbReference type="GO" id="GO:0006351">
    <property type="term" value="P:DNA-templated transcription"/>
    <property type="evidence" value="ECO:0007669"/>
    <property type="project" value="InterPro"/>
</dbReference>